<sequence length="154" mass="17253">MNVSLNNINVPLIAPTVNLPTEQVARDNRVKQPVRPTVATSRAQSERKTSTQEKHDKNQAWDPSLHPDYEVDGVTEQADSEDAASPLTRWFELLALSSYSENQGLGYTVRFRLPKNLLDGIAHSGEMNKRRQVIRYHYGHSVAPNSPSHVIAVL</sequence>
<protein>
    <submittedName>
        <fullName evidence="2">ATP-dependent Lon protease</fullName>
    </submittedName>
</protein>
<feature type="compositionally biased region" description="Acidic residues" evidence="1">
    <location>
        <begin position="70"/>
        <end position="82"/>
    </location>
</feature>
<dbReference type="AlphaFoldDB" id="A0AB39HGF8"/>
<organism evidence="2">
    <name type="scientific">Vibrio sp. HB236076</name>
    <dbReference type="NCBI Taxonomy" id="3232307"/>
    <lineage>
        <taxon>Bacteria</taxon>
        <taxon>Pseudomonadati</taxon>
        <taxon>Pseudomonadota</taxon>
        <taxon>Gammaproteobacteria</taxon>
        <taxon>Vibrionales</taxon>
        <taxon>Vibrionaceae</taxon>
        <taxon>Vibrio</taxon>
    </lineage>
</organism>
<feature type="compositionally biased region" description="Basic and acidic residues" evidence="1">
    <location>
        <begin position="44"/>
        <end position="69"/>
    </location>
</feature>
<accession>A0AB39HGF8</accession>
<evidence type="ECO:0000313" key="2">
    <source>
        <dbReference type="EMBL" id="XDK25185.1"/>
    </source>
</evidence>
<proteinExistence type="predicted"/>
<reference evidence="2" key="1">
    <citation type="submission" date="2024-07" db="EMBL/GenBank/DDBJ databases">
        <title>Genome Analysis of a Potential Novel Vibrio Species Secreting pH- and Thermo-stable Alginate Lyase and its Application in Producing Alginate Oligosaccharides.</title>
        <authorList>
            <person name="Huang H."/>
            <person name="Bao K."/>
        </authorList>
    </citation>
    <scope>NUCLEOTIDE SEQUENCE</scope>
    <source>
        <strain evidence="2">HB236076</strain>
    </source>
</reference>
<gene>
    <name evidence="2" type="ORF">AB0763_00590</name>
</gene>
<dbReference type="KEGG" id="vih:AB0763_00590"/>
<feature type="region of interest" description="Disordered" evidence="1">
    <location>
        <begin position="25"/>
        <end position="82"/>
    </location>
</feature>
<name>A0AB39HGF8_9VIBR</name>
<dbReference type="GO" id="GO:0008233">
    <property type="term" value="F:peptidase activity"/>
    <property type="evidence" value="ECO:0007669"/>
    <property type="project" value="UniProtKB-KW"/>
</dbReference>
<dbReference type="GO" id="GO:0006508">
    <property type="term" value="P:proteolysis"/>
    <property type="evidence" value="ECO:0007669"/>
    <property type="project" value="UniProtKB-KW"/>
</dbReference>
<evidence type="ECO:0000256" key="1">
    <source>
        <dbReference type="SAM" id="MobiDB-lite"/>
    </source>
</evidence>
<dbReference type="EMBL" id="CP162601">
    <property type="protein sequence ID" value="XDK25185.1"/>
    <property type="molecule type" value="Genomic_DNA"/>
</dbReference>
<dbReference type="RefSeq" id="WP_306101846.1">
    <property type="nucleotide sequence ID" value="NZ_CP162601.1"/>
</dbReference>
<keyword evidence="2" id="KW-0645">Protease</keyword>
<keyword evidence="2" id="KW-0378">Hydrolase</keyword>